<dbReference type="Gene3D" id="3.40.640.10">
    <property type="entry name" value="Type I PLP-dependent aspartate aminotransferase-like (Major domain)"/>
    <property type="match status" value="1"/>
</dbReference>
<evidence type="ECO:0000256" key="2">
    <source>
        <dbReference type="ARBA" id="ARBA00022898"/>
    </source>
</evidence>
<dbReference type="OrthoDB" id="10261433at2759"/>
<dbReference type="InterPro" id="IPR015421">
    <property type="entry name" value="PyrdxlP-dep_Trfase_major"/>
</dbReference>
<organism evidence="4 5">
    <name type="scientific">Pachysolen tannophilus NRRL Y-2460</name>
    <dbReference type="NCBI Taxonomy" id="669874"/>
    <lineage>
        <taxon>Eukaryota</taxon>
        <taxon>Fungi</taxon>
        <taxon>Dikarya</taxon>
        <taxon>Ascomycota</taxon>
        <taxon>Saccharomycotina</taxon>
        <taxon>Pichiomycetes</taxon>
        <taxon>Pachysolenaceae</taxon>
        <taxon>Pachysolen</taxon>
    </lineage>
</organism>
<dbReference type="STRING" id="669874.A0A1E4U2A6"/>
<protein>
    <recommendedName>
        <fullName evidence="6">PLP-dependent transferase</fullName>
    </recommendedName>
</protein>
<evidence type="ECO:0000256" key="1">
    <source>
        <dbReference type="ARBA" id="ARBA00008954"/>
    </source>
</evidence>
<dbReference type="InterPro" id="IPR015422">
    <property type="entry name" value="PyrdxlP-dep_Trfase_small"/>
</dbReference>
<evidence type="ECO:0000313" key="4">
    <source>
        <dbReference type="EMBL" id="ODV98136.1"/>
    </source>
</evidence>
<dbReference type="AlphaFoldDB" id="A0A1E4U2A6"/>
<gene>
    <name evidence="4" type="ORF">PACTADRAFT_36614</name>
</gene>
<dbReference type="SUPFAM" id="SSF53383">
    <property type="entry name" value="PLP-dependent transferases"/>
    <property type="match status" value="1"/>
</dbReference>
<keyword evidence="5" id="KW-1185">Reference proteome</keyword>
<keyword evidence="2 3" id="KW-0663">Pyridoxal phosphate</keyword>
<comment type="similarity">
    <text evidence="1 3">Belongs to the class-III pyridoxal-phosphate-dependent aminotransferase family.</text>
</comment>
<proteinExistence type="inferred from homology"/>
<dbReference type="GO" id="GO:0008483">
    <property type="term" value="F:transaminase activity"/>
    <property type="evidence" value="ECO:0007669"/>
    <property type="project" value="InterPro"/>
</dbReference>
<dbReference type="Proteomes" id="UP000094236">
    <property type="component" value="Unassembled WGS sequence"/>
</dbReference>
<name>A0A1E4U2A6_PACTA</name>
<dbReference type="PANTHER" id="PTHR43094:SF1">
    <property type="entry name" value="AMINOTRANSFERASE CLASS-III"/>
    <property type="match status" value="1"/>
</dbReference>
<dbReference type="InterPro" id="IPR015424">
    <property type="entry name" value="PyrdxlP-dep_Trfase"/>
</dbReference>
<evidence type="ECO:0000313" key="5">
    <source>
        <dbReference type="Proteomes" id="UP000094236"/>
    </source>
</evidence>
<dbReference type="GO" id="GO:0005829">
    <property type="term" value="C:cytosol"/>
    <property type="evidence" value="ECO:0007669"/>
    <property type="project" value="TreeGrafter"/>
</dbReference>
<dbReference type="GO" id="GO:0030170">
    <property type="term" value="F:pyridoxal phosphate binding"/>
    <property type="evidence" value="ECO:0007669"/>
    <property type="project" value="InterPro"/>
</dbReference>
<reference evidence="5" key="1">
    <citation type="submission" date="2016-05" db="EMBL/GenBank/DDBJ databases">
        <title>Comparative genomics of biotechnologically important yeasts.</title>
        <authorList>
            <consortium name="DOE Joint Genome Institute"/>
            <person name="Riley R."/>
            <person name="Haridas S."/>
            <person name="Wolfe K.H."/>
            <person name="Lopes M.R."/>
            <person name="Hittinger C.T."/>
            <person name="Goker M."/>
            <person name="Salamov A."/>
            <person name="Wisecaver J."/>
            <person name="Long T.M."/>
            <person name="Aerts A.L."/>
            <person name="Barry K."/>
            <person name="Choi C."/>
            <person name="Clum A."/>
            <person name="Coughlan A.Y."/>
            <person name="Deshpande S."/>
            <person name="Douglass A.P."/>
            <person name="Hanson S.J."/>
            <person name="Klenk H.-P."/>
            <person name="Labutti K."/>
            <person name="Lapidus A."/>
            <person name="Lindquist E."/>
            <person name="Lipzen A."/>
            <person name="Meier-Kolthoff J.P."/>
            <person name="Ohm R.A."/>
            <person name="Otillar R.P."/>
            <person name="Pangilinan J."/>
            <person name="Peng Y."/>
            <person name="Rokas A."/>
            <person name="Rosa C.A."/>
            <person name="Scheuner C."/>
            <person name="Sibirny A.A."/>
            <person name="Slot J.C."/>
            <person name="Stielow J.B."/>
            <person name="Sun H."/>
            <person name="Kurtzman C.P."/>
            <person name="Blackwell M."/>
            <person name="Grigoriev I.V."/>
            <person name="Jeffries T.W."/>
        </authorList>
    </citation>
    <scope>NUCLEOTIDE SEQUENCE [LARGE SCALE GENOMIC DNA]</scope>
    <source>
        <strain evidence="5">NRRL Y-2460</strain>
    </source>
</reference>
<dbReference type="PANTHER" id="PTHR43094">
    <property type="entry name" value="AMINOTRANSFERASE"/>
    <property type="match status" value="1"/>
</dbReference>
<accession>A0A1E4U2A6</accession>
<dbReference type="Pfam" id="PF00202">
    <property type="entry name" value="Aminotran_3"/>
    <property type="match status" value="1"/>
</dbReference>
<evidence type="ECO:0000256" key="3">
    <source>
        <dbReference type="RuleBase" id="RU003560"/>
    </source>
</evidence>
<dbReference type="Gene3D" id="3.90.1150.10">
    <property type="entry name" value="Aspartate Aminotransferase, domain 1"/>
    <property type="match status" value="1"/>
</dbReference>
<dbReference type="EMBL" id="KV454011">
    <property type="protein sequence ID" value="ODV98136.1"/>
    <property type="molecule type" value="Genomic_DNA"/>
</dbReference>
<sequence length="470" mass="52287">MTVCSIQEEEQNDSSLFQSKISKKLPMVVSGKGIRIVIEDPYTKERRAVIDGTTGAAVGSLGHGDEEVISQIKDMVGDCFYSFTTGISNYHAENLSNFLINQCPKNAFSSALFVNSGSEANEANMKIAHQYHHEKGDYNRTIFISREKSYHGYTLNCMNISGTRVDEWKEMISPSPKVSNVYPYREMNIDENEKQYCQRLLTELDEKFKQIGPDKIVAFVTEPVSSSTLGTVPPLPGYLDGVRKICDKYGALLIMDEVMCGSGRCGTFCTWAQYMDLNNGPDLQSNGKSLGNGFVTISASLISPKVKNAFVKGSNFLKGGQTYHSHAFNCRVTLAVQEKIKRDGLIENIYKTGNYMGQQLIDRFLKSELNSTSNKNKIVGNIRGRGGFWSIELVKDRSTKEMFTKEDKIYELVNNVCLKNGLACMVIGGLEEKVGDHIILAPAFTLTKSEADEIVDILDKSISEVEAKIF</sequence>
<dbReference type="InterPro" id="IPR005814">
    <property type="entry name" value="Aminotrans_3"/>
</dbReference>
<evidence type="ECO:0008006" key="6">
    <source>
        <dbReference type="Google" id="ProtNLM"/>
    </source>
</evidence>